<evidence type="ECO:0000313" key="3">
    <source>
        <dbReference type="Proteomes" id="UP001519332"/>
    </source>
</evidence>
<name>A0ABS4U157_9PSEU</name>
<organism evidence="2 3">
    <name type="scientific">Kibdelosporangium banguiense</name>
    <dbReference type="NCBI Taxonomy" id="1365924"/>
    <lineage>
        <taxon>Bacteria</taxon>
        <taxon>Bacillati</taxon>
        <taxon>Actinomycetota</taxon>
        <taxon>Actinomycetes</taxon>
        <taxon>Pseudonocardiales</taxon>
        <taxon>Pseudonocardiaceae</taxon>
        <taxon>Kibdelosporangium</taxon>
    </lineage>
</organism>
<sequence length="39" mass="4603">MSHTQTREEEAVEVQNEDLPSPREAEEFEFEPTIVRGRE</sequence>
<proteinExistence type="predicted"/>
<accession>A0ABS4U157</accession>
<dbReference type="EMBL" id="JAGINW010000001">
    <property type="protein sequence ID" value="MBP2329930.1"/>
    <property type="molecule type" value="Genomic_DNA"/>
</dbReference>
<evidence type="ECO:0000256" key="1">
    <source>
        <dbReference type="SAM" id="MobiDB-lite"/>
    </source>
</evidence>
<evidence type="ECO:0000313" key="2">
    <source>
        <dbReference type="EMBL" id="MBP2329930.1"/>
    </source>
</evidence>
<dbReference type="Proteomes" id="UP001519332">
    <property type="component" value="Unassembled WGS sequence"/>
</dbReference>
<feature type="region of interest" description="Disordered" evidence="1">
    <location>
        <begin position="1"/>
        <end position="39"/>
    </location>
</feature>
<comment type="caution">
    <text evidence="2">The sequence shown here is derived from an EMBL/GenBank/DDBJ whole genome shotgun (WGS) entry which is preliminary data.</text>
</comment>
<gene>
    <name evidence="2" type="ORF">JOF56_010315</name>
</gene>
<protein>
    <submittedName>
        <fullName evidence="2">Uncharacterized protein</fullName>
    </submittedName>
</protein>
<reference evidence="2 3" key="1">
    <citation type="submission" date="2021-03" db="EMBL/GenBank/DDBJ databases">
        <title>Sequencing the genomes of 1000 actinobacteria strains.</title>
        <authorList>
            <person name="Klenk H.-P."/>
        </authorList>
    </citation>
    <scope>NUCLEOTIDE SEQUENCE [LARGE SCALE GENOMIC DNA]</scope>
    <source>
        <strain evidence="2 3">DSM 46670</strain>
    </source>
</reference>
<keyword evidence="3" id="KW-1185">Reference proteome</keyword>